<comment type="caution">
    <text evidence="7">The sequence shown here is derived from an EMBL/GenBank/DDBJ whole genome shotgun (WGS) entry which is preliminary data.</text>
</comment>
<dbReference type="CDD" id="cd07035">
    <property type="entry name" value="TPP_PYR_POX_like"/>
    <property type="match status" value="1"/>
</dbReference>
<protein>
    <recommendedName>
        <fullName evidence="9">Thiamine pyrophosphate-binding protein</fullName>
    </recommendedName>
</protein>
<dbReference type="InterPro" id="IPR029061">
    <property type="entry name" value="THDP-binding"/>
</dbReference>
<reference evidence="7" key="1">
    <citation type="submission" date="2019-03" db="EMBL/GenBank/DDBJ databases">
        <title>Lake Tanganyika Metagenome-Assembled Genomes (MAGs).</title>
        <authorList>
            <person name="Tran P."/>
        </authorList>
    </citation>
    <scope>NUCLEOTIDE SEQUENCE</scope>
    <source>
        <strain evidence="7">K_DeepCast_65m_m2_066</strain>
    </source>
</reference>
<dbReference type="Pfam" id="PF00205">
    <property type="entry name" value="TPP_enzyme_M"/>
    <property type="match status" value="1"/>
</dbReference>
<dbReference type="Gene3D" id="3.40.50.1220">
    <property type="entry name" value="TPP-binding domain"/>
    <property type="match status" value="1"/>
</dbReference>
<dbReference type="InterPro" id="IPR012001">
    <property type="entry name" value="Thiamin_PyroP_enz_TPP-bd_dom"/>
</dbReference>
<dbReference type="Proteomes" id="UP000712673">
    <property type="component" value="Unassembled WGS sequence"/>
</dbReference>
<dbReference type="InterPro" id="IPR012000">
    <property type="entry name" value="Thiamin_PyroP_enz_cen_dom"/>
</dbReference>
<evidence type="ECO:0000256" key="3">
    <source>
        <dbReference type="RuleBase" id="RU362132"/>
    </source>
</evidence>
<dbReference type="InterPro" id="IPR029035">
    <property type="entry name" value="DHS-like_NAD/FAD-binding_dom"/>
</dbReference>
<dbReference type="GO" id="GO:0030976">
    <property type="term" value="F:thiamine pyrophosphate binding"/>
    <property type="evidence" value="ECO:0007669"/>
    <property type="project" value="InterPro"/>
</dbReference>
<feature type="domain" description="Thiamine pyrophosphate enzyme central" evidence="4">
    <location>
        <begin position="188"/>
        <end position="318"/>
    </location>
</feature>
<dbReference type="Pfam" id="PF02776">
    <property type="entry name" value="TPP_enzyme_N"/>
    <property type="match status" value="1"/>
</dbReference>
<dbReference type="SUPFAM" id="SSF52518">
    <property type="entry name" value="Thiamin diphosphate-binding fold (THDP-binding)"/>
    <property type="match status" value="2"/>
</dbReference>
<dbReference type="AlphaFoldDB" id="A0A937VWD5"/>
<dbReference type="GO" id="GO:0003984">
    <property type="term" value="F:acetolactate synthase activity"/>
    <property type="evidence" value="ECO:0007669"/>
    <property type="project" value="TreeGrafter"/>
</dbReference>
<dbReference type="InterPro" id="IPR011766">
    <property type="entry name" value="TPP_enzyme_TPP-bd"/>
</dbReference>
<evidence type="ECO:0000256" key="2">
    <source>
        <dbReference type="ARBA" id="ARBA00023052"/>
    </source>
</evidence>
<organism evidence="7 8">
    <name type="scientific">Tectimicrobiota bacterium</name>
    <dbReference type="NCBI Taxonomy" id="2528274"/>
    <lineage>
        <taxon>Bacteria</taxon>
        <taxon>Pseudomonadati</taxon>
        <taxon>Nitrospinota/Tectimicrobiota group</taxon>
        <taxon>Candidatus Tectimicrobiota</taxon>
    </lineage>
</organism>
<evidence type="ECO:0000259" key="4">
    <source>
        <dbReference type="Pfam" id="PF00205"/>
    </source>
</evidence>
<dbReference type="Gene3D" id="3.40.50.970">
    <property type="match status" value="2"/>
</dbReference>
<gene>
    <name evidence="7" type="ORF">FJZ47_00500</name>
</gene>
<accession>A0A937VWD5</accession>
<dbReference type="GO" id="GO:0009097">
    <property type="term" value="P:isoleucine biosynthetic process"/>
    <property type="evidence" value="ECO:0007669"/>
    <property type="project" value="TreeGrafter"/>
</dbReference>
<evidence type="ECO:0000259" key="6">
    <source>
        <dbReference type="Pfam" id="PF02776"/>
    </source>
</evidence>
<evidence type="ECO:0000313" key="7">
    <source>
        <dbReference type="EMBL" id="MBM3222274.1"/>
    </source>
</evidence>
<dbReference type="GO" id="GO:0009099">
    <property type="term" value="P:L-valine biosynthetic process"/>
    <property type="evidence" value="ECO:0007669"/>
    <property type="project" value="TreeGrafter"/>
</dbReference>
<proteinExistence type="inferred from homology"/>
<dbReference type="GO" id="GO:0005948">
    <property type="term" value="C:acetolactate synthase complex"/>
    <property type="evidence" value="ECO:0007669"/>
    <property type="project" value="TreeGrafter"/>
</dbReference>
<name>A0A937VWD5_UNCTE</name>
<evidence type="ECO:0000313" key="8">
    <source>
        <dbReference type="Proteomes" id="UP000712673"/>
    </source>
</evidence>
<dbReference type="PANTHER" id="PTHR18968">
    <property type="entry name" value="THIAMINE PYROPHOSPHATE ENZYMES"/>
    <property type="match status" value="1"/>
</dbReference>
<dbReference type="GO" id="GO:0000287">
    <property type="term" value="F:magnesium ion binding"/>
    <property type="evidence" value="ECO:0007669"/>
    <property type="project" value="InterPro"/>
</dbReference>
<dbReference type="InterPro" id="IPR045229">
    <property type="entry name" value="TPP_enz"/>
</dbReference>
<evidence type="ECO:0008006" key="9">
    <source>
        <dbReference type="Google" id="ProtNLM"/>
    </source>
</evidence>
<dbReference type="Pfam" id="PF02775">
    <property type="entry name" value="TPP_enzyme_C"/>
    <property type="match status" value="1"/>
</dbReference>
<feature type="domain" description="Thiamine pyrophosphate enzyme TPP-binding" evidence="5">
    <location>
        <begin position="387"/>
        <end position="537"/>
    </location>
</feature>
<dbReference type="EMBL" id="VGLS01000006">
    <property type="protein sequence ID" value="MBM3222274.1"/>
    <property type="molecule type" value="Genomic_DNA"/>
</dbReference>
<evidence type="ECO:0000256" key="1">
    <source>
        <dbReference type="ARBA" id="ARBA00007812"/>
    </source>
</evidence>
<evidence type="ECO:0000259" key="5">
    <source>
        <dbReference type="Pfam" id="PF02775"/>
    </source>
</evidence>
<feature type="domain" description="Thiamine pyrophosphate enzyme N-terminal TPP-binding" evidence="6">
    <location>
        <begin position="4"/>
        <end position="112"/>
    </location>
</feature>
<sequence length="554" mass="58606">MSIDVATGIARILKQEGVGWVSTFPVCGVNNALGREGVPMLMMRDDRYAVAVADAFSRITAGTQIGVCTFQGGVNAAGMQYAYAGLAQAYEDGSPVLCITDGIPAGSSENSQFDVASSMKTVSKWFGYLDKPERVSEFMRRAFTLLRSGRPGPVILAIPNASSTYDETADPYVPVKGWKTAPDPADVRTAGALLSQAKNLLIYAGEGVIYAGAAEELKALAELLHAPVITTLKAKGAFPENHPLFVGVRGDHVTSYLNKSDTILAVGSSLSPGRFSHGIPGAVNKTIIHCNVDELHINKAFPTAHAVLGDARLTLQALIKEVSDSTSGTGRPAGTIAVDINAEREAGLAKYRAAMDSNDTPINPYRVYSSLMQVLDPYNSFVTHESGNTRDQLSTVYDTLMPRGFLGWGNVSTLGFSLAAAIAAKKAFPQRASVAVTGEAGLGYMLGNLEVLLREKLGVTVVHVSNGGFAGYGPGFWGAGHDPYTHTVLGPNDVDMAKVLGALGLYTERVSDPAEVIPALKRALAANESGKPAYLECLCSQFPVYGSWVGRAHD</sequence>
<dbReference type="PANTHER" id="PTHR18968:SF13">
    <property type="entry name" value="ACETOLACTATE SYNTHASE CATALYTIC SUBUNIT, MITOCHONDRIAL"/>
    <property type="match status" value="1"/>
</dbReference>
<keyword evidence="2 3" id="KW-0786">Thiamine pyrophosphate</keyword>
<dbReference type="SUPFAM" id="SSF52467">
    <property type="entry name" value="DHS-like NAD/FAD-binding domain"/>
    <property type="match status" value="1"/>
</dbReference>
<comment type="similarity">
    <text evidence="1 3">Belongs to the TPP enzyme family.</text>
</comment>
<dbReference type="GO" id="GO:0050660">
    <property type="term" value="F:flavin adenine dinucleotide binding"/>
    <property type="evidence" value="ECO:0007669"/>
    <property type="project" value="TreeGrafter"/>
</dbReference>